<dbReference type="GeneID" id="66062894"/>
<dbReference type="EMBL" id="CP072754">
    <property type="protein sequence ID" value="QUC17875.1"/>
    <property type="molecule type" value="Genomic_DNA"/>
</dbReference>
<evidence type="ECO:0000313" key="2">
    <source>
        <dbReference type="Proteomes" id="UP000027002"/>
    </source>
</evidence>
<dbReference type="RefSeq" id="XP_042995548.1">
    <property type="nucleotide sequence ID" value="XM_043139614.1"/>
</dbReference>
<accession>A0A8E5HLV7</accession>
<reference evidence="1" key="1">
    <citation type="submission" date="2020-03" db="EMBL/GenBank/DDBJ databases">
        <title>A mixture of massive structural variations and highly conserved coding sequences in Ustilaginoidea virens genome.</title>
        <authorList>
            <person name="Zhang K."/>
            <person name="Zhao Z."/>
            <person name="Zhang Z."/>
            <person name="Li Y."/>
            <person name="Hsiang T."/>
            <person name="Sun W."/>
        </authorList>
    </citation>
    <scope>NUCLEOTIDE SEQUENCE</scope>
    <source>
        <strain evidence="1">UV-8b</strain>
    </source>
</reference>
<gene>
    <name evidence="1" type="ORF">UV8b_02116</name>
</gene>
<dbReference type="AlphaFoldDB" id="A0A8E5HLV7"/>
<proteinExistence type="predicted"/>
<keyword evidence="2" id="KW-1185">Reference proteome</keyword>
<name>A0A8E5HLV7_USTVR</name>
<dbReference type="KEGG" id="uvi:66062894"/>
<sequence>MTTCSCPIVSFAPCLRQRLPACCWHYVRGRRPAAAEDGIFSDVRRPTSDVRRPRDARASLFVGDEARDAGLKAKVGVGAWETRHVRPTATAIAIAIVT</sequence>
<evidence type="ECO:0000313" key="1">
    <source>
        <dbReference type="EMBL" id="QUC17875.1"/>
    </source>
</evidence>
<dbReference type="Proteomes" id="UP000027002">
    <property type="component" value="Chromosome 2"/>
</dbReference>
<protein>
    <submittedName>
        <fullName evidence="1">Uncharacterized protein</fullName>
    </submittedName>
</protein>
<organism evidence="1 2">
    <name type="scientific">Ustilaginoidea virens</name>
    <name type="common">Rice false smut fungus</name>
    <name type="synonym">Villosiclava virens</name>
    <dbReference type="NCBI Taxonomy" id="1159556"/>
    <lineage>
        <taxon>Eukaryota</taxon>
        <taxon>Fungi</taxon>
        <taxon>Dikarya</taxon>
        <taxon>Ascomycota</taxon>
        <taxon>Pezizomycotina</taxon>
        <taxon>Sordariomycetes</taxon>
        <taxon>Hypocreomycetidae</taxon>
        <taxon>Hypocreales</taxon>
        <taxon>Clavicipitaceae</taxon>
        <taxon>Ustilaginoidea</taxon>
    </lineage>
</organism>